<evidence type="ECO:0000313" key="2">
    <source>
        <dbReference type="EMBL" id="PIL33148.1"/>
    </source>
</evidence>
<keyword evidence="3" id="KW-1185">Reference proteome</keyword>
<dbReference type="EMBL" id="AYKW01000008">
    <property type="protein sequence ID" value="PIL33148.1"/>
    <property type="molecule type" value="Genomic_DNA"/>
</dbReference>
<dbReference type="Gene3D" id="2.60.120.650">
    <property type="entry name" value="Cupin"/>
    <property type="match status" value="1"/>
</dbReference>
<reference evidence="2 3" key="1">
    <citation type="journal article" date="2015" name="Sci. Rep.">
        <title>Chromosome-level genome map provides insights into diverse defense mechanisms in the medicinal fungus Ganoderma sinense.</title>
        <authorList>
            <person name="Zhu Y."/>
            <person name="Xu J."/>
            <person name="Sun C."/>
            <person name="Zhou S."/>
            <person name="Xu H."/>
            <person name="Nelson D.R."/>
            <person name="Qian J."/>
            <person name="Song J."/>
            <person name="Luo H."/>
            <person name="Xiang L."/>
            <person name="Li Y."/>
            <person name="Xu Z."/>
            <person name="Ji A."/>
            <person name="Wang L."/>
            <person name="Lu S."/>
            <person name="Hayward A."/>
            <person name="Sun W."/>
            <person name="Li X."/>
            <person name="Schwartz D.C."/>
            <person name="Wang Y."/>
            <person name="Chen S."/>
        </authorList>
    </citation>
    <scope>NUCLEOTIDE SEQUENCE [LARGE SCALE GENOMIC DNA]</scope>
    <source>
        <strain evidence="2 3">ZZ0214-1</strain>
    </source>
</reference>
<comment type="caution">
    <text evidence="2">The sequence shown here is derived from an EMBL/GenBank/DDBJ whole genome shotgun (WGS) entry which is preliminary data.</text>
</comment>
<evidence type="ECO:0000256" key="1">
    <source>
        <dbReference type="SAM" id="MobiDB-lite"/>
    </source>
</evidence>
<sequence length="159" mass="17591">MTSAVESMTIPYFRTQPLPPPSNQRIPEDATTEHKHAPQTLPVYPVGDLSRNQFLNLWAAGIPVVLTHAQKKFQGHWDPGYFAAHYGKLWVTPIDCDTDEQVPRMAARDFFALLLETSNQQATLKLKVGRSAAICGATDQIFDAGLATEGGLQDDIRKT</sequence>
<dbReference type="AlphaFoldDB" id="A0A2G8SHV7"/>
<protein>
    <submittedName>
        <fullName evidence="2">Uncharacterized protein</fullName>
    </submittedName>
</protein>
<organism evidence="2 3">
    <name type="scientific">Ganoderma sinense ZZ0214-1</name>
    <dbReference type="NCBI Taxonomy" id="1077348"/>
    <lineage>
        <taxon>Eukaryota</taxon>
        <taxon>Fungi</taxon>
        <taxon>Dikarya</taxon>
        <taxon>Basidiomycota</taxon>
        <taxon>Agaricomycotina</taxon>
        <taxon>Agaricomycetes</taxon>
        <taxon>Polyporales</taxon>
        <taxon>Polyporaceae</taxon>
        <taxon>Ganoderma</taxon>
    </lineage>
</organism>
<name>A0A2G8SHV7_9APHY</name>
<feature type="compositionally biased region" description="Basic and acidic residues" evidence="1">
    <location>
        <begin position="26"/>
        <end position="36"/>
    </location>
</feature>
<evidence type="ECO:0000313" key="3">
    <source>
        <dbReference type="Proteomes" id="UP000230002"/>
    </source>
</evidence>
<accession>A0A2G8SHV7</accession>
<gene>
    <name evidence="2" type="ORF">GSI_04598</name>
</gene>
<dbReference type="Proteomes" id="UP000230002">
    <property type="component" value="Unassembled WGS sequence"/>
</dbReference>
<feature type="region of interest" description="Disordered" evidence="1">
    <location>
        <begin position="1"/>
        <end position="38"/>
    </location>
</feature>
<dbReference type="STRING" id="1077348.A0A2G8SHV7"/>
<dbReference type="SUPFAM" id="SSF51197">
    <property type="entry name" value="Clavaminate synthase-like"/>
    <property type="match status" value="1"/>
</dbReference>
<proteinExistence type="predicted"/>